<dbReference type="Proteomes" id="UP000187406">
    <property type="component" value="Unassembled WGS sequence"/>
</dbReference>
<dbReference type="STRING" id="3775.A0A1Q3BRF1"/>
<evidence type="ECO:0000313" key="2">
    <source>
        <dbReference type="EMBL" id="GAV70432.1"/>
    </source>
</evidence>
<sequence>MAGRRELGFPKASVTAGSLREQLARMTLKTVRSQGHTYVELREDGKRFIFFCTLCLAPCYSDSVLFDHLKGNLHSERLSAAKVTLLRPNPWPFNDGVLFFNNAIESERQLAISGGDQNRLLEFRNKDNNLAVVKYSENFKTNGNGHGGHDKDVDSNLNGNEDKYYVEIPGVMVKNEICDLNVRFIGFGKIAARLHENVDGSNGISRMWCEWLGKMDHDDVLEHDFAVVTFAYSYDLGRKDLLEDVKLLLSSSSPAELEDGEDSGRKRKKSFSDPEDVSESMGNLYESSGEDSAASNGSSSRLLLDRYDDQVLHTRFISNKTVRRELRRQQRIAAERMCDICQHKMLPEKDVATLMNLKTGKLVCSSRNVHGAFHVFHASCLVHWVLLCELELMTTQPVSPKVRRRSKRKNGANIEKGKDGDIKATRTQICSVFCPECQGTGINIEGDELEKPNIPLSQMFKYKIKVSDARRAWVKSPEVLQNCSTGFHFPSQSEGTLQDKVSTLKLLPFYCTDD</sequence>
<dbReference type="PANTHER" id="PTHR35497:SF1">
    <property type="entry name" value="ACYL-UDP-N-ACETYLGLUCOSAMINE O-ACYLTRANSFERASE"/>
    <property type="match status" value="1"/>
</dbReference>
<dbReference type="OrthoDB" id="1876367at2759"/>
<feature type="compositionally biased region" description="Basic residues" evidence="1">
    <location>
        <begin position="401"/>
        <end position="410"/>
    </location>
</feature>
<gene>
    <name evidence="2" type="ORF">CFOL_v3_13930</name>
</gene>
<evidence type="ECO:0000256" key="1">
    <source>
        <dbReference type="SAM" id="MobiDB-lite"/>
    </source>
</evidence>
<dbReference type="InParanoid" id="A0A1Q3BRF1"/>
<dbReference type="FunCoup" id="A0A1Q3BRF1">
    <property type="interactions" value="2269"/>
</dbReference>
<accession>A0A1Q3BRF1</accession>
<feature type="region of interest" description="Disordered" evidence="1">
    <location>
        <begin position="399"/>
        <end position="418"/>
    </location>
</feature>
<dbReference type="PANTHER" id="PTHR35497">
    <property type="entry name" value="ACYL-UDP-N-ACETYLGLUCOSAMINE O-ACYLTRANSFERASE"/>
    <property type="match status" value="1"/>
</dbReference>
<keyword evidence="3" id="KW-1185">Reference proteome</keyword>
<organism evidence="2 3">
    <name type="scientific">Cephalotus follicularis</name>
    <name type="common">Albany pitcher plant</name>
    <dbReference type="NCBI Taxonomy" id="3775"/>
    <lineage>
        <taxon>Eukaryota</taxon>
        <taxon>Viridiplantae</taxon>
        <taxon>Streptophyta</taxon>
        <taxon>Embryophyta</taxon>
        <taxon>Tracheophyta</taxon>
        <taxon>Spermatophyta</taxon>
        <taxon>Magnoliopsida</taxon>
        <taxon>eudicotyledons</taxon>
        <taxon>Gunneridae</taxon>
        <taxon>Pentapetalae</taxon>
        <taxon>rosids</taxon>
        <taxon>fabids</taxon>
        <taxon>Oxalidales</taxon>
        <taxon>Cephalotaceae</taxon>
        <taxon>Cephalotus</taxon>
    </lineage>
</organism>
<feature type="region of interest" description="Disordered" evidence="1">
    <location>
        <begin position="253"/>
        <end position="297"/>
    </location>
</feature>
<evidence type="ECO:0000313" key="3">
    <source>
        <dbReference type="Proteomes" id="UP000187406"/>
    </source>
</evidence>
<proteinExistence type="predicted"/>
<comment type="caution">
    <text evidence="2">The sequence shown here is derived from an EMBL/GenBank/DDBJ whole genome shotgun (WGS) entry which is preliminary data.</text>
</comment>
<reference evidence="3" key="1">
    <citation type="submission" date="2016-04" db="EMBL/GenBank/DDBJ databases">
        <title>Cephalotus genome sequencing.</title>
        <authorList>
            <person name="Fukushima K."/>
            <person name="Hasebe M."/>
            <person name="Fang X."/>
        </authorList>
    </citation>
    <scope>NUCLEOTIDE SEQUENCE [LARGE SCALE GENOMIC DNA]</scope>
    <source>
        <strain evidence="3">cv. St1</strain>
    </source>
</reference>
<dbReference type="EMBL" id="BDDD01000807">
    <property type="protein sequence ID" value="GAV70432.1"/>
    <property type="molecule type" value="Genomic_DNA"/>
</dbReference>
<name>A0A1Q3BRF1_CEPFO</name>
<dbReference type="AlphaFoldDB" id="A0A1Q3BRF1"/>
<evidence type="ECO:0008006" key="4">
    <source>
        <dbReference type="Google" id="ProtNLM"/>
    </source>
</evidence>
<protein>
    <recommendedName>
        <fullName evidence="4">C2H2-type domain-containing protein</fullName>
    </recommendedName>
</protein>